<feature type="compositionally biased region" description="Polar residues" evidence="5">
    <location>
        <begin position="174"/>
        <end position="189"/>
    </location>
</feature>
<feature type="domain" description="PH" evidence="6">
    <location>
        <begin position="546"/>
        <end position="657"/>
    </location>
</feature>
<dbReference type="PANTHER" id="PTHR10663:SF376">
    <property type="entry name" value="PH AND SEC7 DOMAIN-CONTAINING PROTEIN"/>
    <property type="match status" value="1"/>
</dbReference>
<dbReference type="CDD" id="cd13295">
    <property type="entry name" value="PH_EFA6"/>
    <property type="match status" value="1"/>
</dbReference>
<dbReference type="PRINTS" id="PR00683">
    <property type="entry name" value="SPECTRINPH"/>
</dbReference>
<feature type="compositionally biased region" description="Polar residues" evidence="5">
    <location>
        <begin position="40"/>
        <end position="62"/>
    </location>
</feature>
<keyword evidence="3" id="KW-0344">Guanine-nucleotide releasing factor</keyword>
<feature type="domain" description="SEC7" evidence="7">
    <location>
        <begin position="286"/>
        <end position="502"/>
    </location>
</feature>
<dbReference type="Gene3D" id="2.30.29.30">
    <property type="entry name" value="Pleckstrin-homology domain (PH domain)/Phosphotyrosine-binding domain (PTB)"/>
    <property type="match status" value="1"/>
</dbReference>
<dbReference type="PANTHER" id="PTHR10663">
    <property type="entry name" value="GUANYL-NUCLEOTIDE EXCHANGE FACTOR"/>
    <property type="match status" value="1"/>
</dbReference>
<dbReference type="GO" id="GO:0005543">
    <property type="term" value="F:phospholipid binding"/>
    <property type="evidence" value="ECO:0007669"/>
    <property type="project" value="InterPro"/>
</dbReference>
<keyword evidence="2" id="KW-1003">Cell membrane</keyword>
<dbReference type="EMBL" id="CAJNON010000543">
    <property type="protein sequence ID" value="CAF1309920.1"/>
    <property type="molecule type" value="Genomic_DNA"/>
</dbReference>
<dbReference type="InterPro" id="IPR000904">
    <property type="entry name" value="Sec7_dom"/>
</dbReference>
<dbReference type="InterPro" id="IPR041681">
    <property type="entry name" value="PH_9"/>
</dbReference>
<evidence type="ECO:0000259" key="6">
    <source>
        <dbReference type="PROSITE" id="PS50003"/>
    </source>
</evidence>
<evidence type="ECO:0000256" key="2">
    <source>
        <dbReference type="ARBA" id="ARBA00022475"/>
    </source>
</evidence>
<evidence type="ECO:0000313" key="8">
    <source>
        <dbReference type="EMBL" id="CAF1309920.1"/>
    </source>
</evidence>
<keyword evidence="4" id="KW-0472">Membrane</keyword>
<name>A0A815EDD6_9BILA</name>
<dbReference type="SUPFAM" id="SSF48425">
    <property type="entry name" value="Sec7 domain"/>
    <property type="match status" value="1"/>
</dbReference>
<dbReference type="Proteomes" id="UP000663845">
    <property type="component" value="Unassembled WGS sequence"/>
</dbReference>
<dbReference type="PROSITE" id="PS50190">
    <property type="entry name" value="SEC7"/>
    <property type="match status" value="1"/>
</dbReference>
<dbReference type="InterPro" id="IPR001605">
    <property type="entry name" value="PH_dom-spectrin-type"/>
</dbReference>
<dbReference type="SMART" id="SM00233">
    <property type="entry name" value="PH"/>
    <property type="match status" value="1"/>
</dbReference>
<dbReference type="InterPro" id="IPR001849">
    <property type="entry name" value="PH_domain"/>
</dbReference>
<sequence>MALMPIVKVIDLYRHELFDNGFGIEWMDDNDDEPSKTITEESTNDQDSTNNQNHINSNRSRSVITVRSTANKTTCLPAHIWRSLAKIVPGDVVVELNGVSTAGQTVLEFEKNLKLSGNRIRIRLKSDNSGYTSSTANGSTWYSPPSYINENSTDTKSLTNGHSHHRSSLNNNSMTNGYNTSTKSRSCENSLDTCGRKVSDELAISSSSLIELPTPLIISNTDYDNLPIVNGHDETNGETPVIQQQQQPIARISVQSQSPILSGLDQKTKDEIDARLRDIDDEFECKDKKQFLDFFLFPYDLVPVTAETVNKSVDLPSARRLAKRLYALDGFKSTDVARLVVINTIAVRTSSSIKKYTPSCVHGGNMCLFDCCICTNERTNDFNQLVAEEYVKLFDFQGDTLDRALRKFVKQFTIIGEAQDRERVLHFFAARYLDCNPTTFTSIDACHMLTCAIMLLNTDLHDPKITNKMTFQQFSDNLHELNDGKDFSKDLLKSLYNAIKNEQLMNETTLASDDYNDVRLGGHGTLHGYSNIVNPYLEIPDTSKSIEYMQGYLMRKCCVESDGKRTPFLRRGWKAYYASLRDMILYLHKNDQQPTTILIGDTNAIRLHHAFAQEAVDYRKRQHVFRLKTSDWAEYLFQTTDRDLMNQWIDTINLVAASFSSPPLPAAIDSVSLRFQRPLLPSVQTRYSIFEQYDFIIHQINELTKQLNDLRIQSYANNTINGDIKQIKACDMIENKDKIDYLQYELQRYEAYADRLGRHFQQLQIDHSSLKPNITEHQQHHSFIGPIEAFSGVNTPQQPTASASYKKSSQSANITLANANRYSYMMAVNTHPVAIKEHRL</sequence>
<dbReference type="GO" id="GO:0032012">
    <property type="term" value="P:regulation of ARF protein signal transduction"/>
    <property type="evidence" value="ECO:0007669"/>
    <property type="project" value="InterPro"/>
</dbReference>
<dbReference type="GO" id="GO:0005886">
    <property type="term" value="C:plasma membrane"/>
    <property type="evidence" value="ECO:0007669"/>
    <property type="project" value="UniProtKB-SubCell"/>
</dbReference>
<dbReference type="OrthoDB" id="2157641at2759"/>
<dbReference type="AlphaFoldDB" id="A0A815EDD6"/>
<dbReference type="Pfam" id="PF01369">
    <property type="entry name" value="Sec7"/>
    <property type="match status" value="1"/>
</dbReference>
<dbReference type="EMBL" id="CAJNOG010000795">
    <property type="protein sequence ID" value="CAF1359689.1"/>
    <property type="molecule type" value="Genomic_DNA"/>
</dbReference>
<dbReference type="CDD" id="cd00171">
    <property type="entry name" value="Sec7"/>
    <property type="match status" value="1"/>
</dbReference>
<dbReference type="InterPro" id="IPR035999">
    <property type="entry name" value="Sec7_dom_sf"/>
</dbReference>
<dbReference type="SUPFAM" id="SSF50729">
    <property type="entry name" value="PH domain-like"/>
    <property type="match status" value="1"/>
</dbReference>
<dbReference type="GO" id="GO:0005085">
    <property type="term" value="F:guanyl-nucleotide exchange factor activity"/>
    <property type="evidence" value="ECO:0007669"/>
    <property type="project" value="UniProtKB-KW"/>
</dbReference>
<evidence type="ECO:0000256" key="5">
    <source>
        <dbReference type="SAM" id="MobiDB-lite"/>
    </source>
</evidence>
<dbReference type="PROSITE" id="PS50003">
    <property type="entry name" value="PH_DOMAIN"/>
    <property type="match status" value="1"/>
</dbReference>
<evidence type="ECO:0000256" key="3">
    <source>
        <dbReference type="ARBA" id="ARBA00022658"/>
    </source>
</evidence>
<dbReference type="Proteomes" id="UP000663891">
    <property type="component" value="Unassembled WGS sequence"/>
</dbReference>
<evidence type="ECO:0000313" key="9">
    <source>
        <dbReference type="EMBL" id="CAF1359689.1"/>
    </source>
</evidence>
<reference evidence="8" key="1">
    <citation type="submission" date="2021-02" db="EMBL/GenBank/DDBJ databases">
        <authorList>
            <person name="Nowell W R."/>
        </authorList>
    </citation>
    <scope>NUCLEOTIDE SEQUENCE</scope>
</reference>
<dbReference type="Gene3D" id="1.10.1000.11">
    <property type="entry name" value="Arf Nucleotide-binding Site Opener,domain 2"/>
    <property type="match status" value="1"/>
</dbReference>
<dbReference type="Pfam" id="PF15410">
    <property type="entry name" value="PH_9"/>
    <property type="match status" value="1"/>
</dbReference>
<feature type="region of interest" description="Disordered" evidence="5">
    <location>
        <begin position="28"/>
        <end position="62"/>
    </location>
</feature>
<accession>A0A815EDD6</accession>
<dbReference type="SMART" id="SM00222">
    <property type="entry name" value="Sec7"/>
    <property type="match status" value="1"/>
</dbReference>
<feature type="region of interest" description="Disordered" evidence="5">
    <location>
        <begin position="152"/>
        <end position="189"/>
    </location>
</feature>
<dbReference type="InterPro" id="IPR023394">
    <property type="entry name" value="Sec7_C_sf"/>
</dbReference>
<comment type="subcellular location">
    <subcellularLocation>
        <location evidence="1">Cell membrane</location>
    </subcellularLocation>
</comment>
<organism evidence="8 10">
    <name type="scientific">Adineta steineri</name>
    <dbReference type="NCBI Taxonomy" id="433720"/>
    <lineage>
        <taxon>Eukaryota</taxon>
        <taxon>Metazoa</taxon>
        <taxon>Spiralia</taxon>
        <taxon>Gnathifera</taxon>
        <taxon>Rotifera</taxon>
        <taxon>Eurotatoria</taxon>
        <taxon>Bdelloidea</taxon>
        <taxon>Adinetida</taxon>
        <taxon>Adinetidae</taxon>
        <taxon>Adineta</taxon>
    </lineage>
</organism>
<evidence type="ECO:0000313" key="10">
    <source>
        <dbReference type="Proteomes" id="UP000663891"/>
    </source>
</evidence>
<dbReference type="FunFam" id="2.30.29.30:FF:000267">
    <property type="entry name" value="PH and SEC7 domain-containing protein 4"/>
    <property type="match status" value="1"/>
</dbReference>
<dbReference type="FunFam" id="1.10.1000.11:FF:000002">
    <property type="entry name" value="Cytohesin 1"/>
    <property type="match status" value="1"/>
</dbReference>
<protein>
    <submittedName>
        <fullName evidence="8">Uncharacterized protein</fullName>
    </submittedName>
</protein>
<dbReference type="InterPro" id="IPR011993">
    <property type="entry name" value="PH-like_dom_sf"/>
</dbReference>
<gene>
    <name evidence="9" type="ORF">JYZ213_LOCUS35508</name>
    <name evidence="8" type="ORF">VCS650_LOCUS31534</name>
</gene>
<evidence type="ECO:0000259" key="7">
    <source>
        <dbReference type="PROSITE" id="PS50190"/>
    </source>
</evidence>
<proteinExistence type="predicted"/>
<comment type="caution">
    <text evidence="8">The sequence shown here is derived from an EMBL/GenBank/DDBJ whole genome shotgun (WGS) entry which is preliminary data.</text>
</comment>
<evidence type="ECO:0000256" key="1">
    <source>
        <dbReference type="ARBA" id="ARBA00004236"/>
    </source>
</evidence>
<evidence type="ECO:0000256" key="4">
    <source>
        <dbReference type="ARBA" id="ARBA00023136"/>
    </source>
</evidence>